<dbReference type="InterPro" id="IPR017214">
    <property type="entry name" value="UCP037471"/>
</dbReference>
<keyword evidence="8 13" id="KW-1133">Transmembrane helix</keyword>
<evidence type="ECO:0000256" key="8">
    <source>
        <dbReference type="ARBA" id="ARBA00022989"/>
    </source>
</evidence>
<evidence type="ECO:0000256" key="6">
    <source>
        <dbReference type="ARBA" id="ARBA00022729"/>
    </source>
</evidence>
<dbReference type="PROSITE" id="PS50939">
    <property type="entry name" value="CYTOCHROME_B561"/>
    <property type="match status" value="1"/>
</dbReference>
<dbReference type="InterPro" id="IPR005018">
    <property type="entry name" value="DOMON_domain"/>
</dbReference>
<dbReference type="InterPro" id="IPR006593">
    <property type="entry name" value="Cyt_b561/ferric_Rdtase_TM"/>
</dbReference>
<evidence type="ECO:0000256" key="11">
    <source>
        <dbReference type="PIRNR" id="PIRNR037471"/>
    </source>
</evidence>
<comment type="subcellular location">
    <subcellularLocation>
        <location evidence="1">Membrane</location>
        <topology evidence="1">Multi-pass membrane protein</topology>
    </subcellularLocation>
</comment>
<sequence>MEKSLTATVLFSCTLLISLFVSSSAQTCKNYTFSGNQTYSTCTNLLQLNCSLHWNYYPSNMTADIAFRNKGATTSNWIAWALNPSGQQMAGSQALVAYLRSDGTPYTYTTQVGQRGSIVAGNLSFEVPNLTADNTGGDMTIFATLKLTSNLVSTSQVWQEGPLSGGTPSQHALTGENGQSVGTLNFATGSVTSTGVSSPKDRKRNVHGVLNAVSWGILMPVGIIIARYLKVFKSVGPAWFYLHAVCQTSGYAVGVAGWATGMKLGSDSPGITTYKTHRNLGITIFALGTLQVLALLLRPKPDHKYRLYWNIYHHTIGYTTVILSIFNIFEGFDALDREKNWKKAYIGVLIFLGSVAVVLEAVTWMIVIKRKKTASSDKHANGVNGYGSRVQQTA</sequence>
<feature type="transmembrane region" description="Helical" evidence="13">
    <location>
        <begin position="208"/>
        <end position="226"/>
    </location>
</feature>
<name>A0A6N2NC97_SALVM</name>
<comment type="function">
    <text evidence="10">May act as a catecholamine-responsive trans-membrane electron transporter.</text>
</comment>
<gene>
    <name evidence="17" type="ORF">SVIM_LOCUS439041</name>
</gene>
<comment type="cofactor">
    <cofactor evidence="11">
        <name>heme b</name>
        <dbReference type="ChEBI" id="CHEBI:60344"/>
    </cofactor>
    <text evidence="11">Binds 2 heme b groups non-covalently.</text>
</comment>
<evidence type="ECO:0000256" key="4">
    <source>
        <dbReference type="ARBA" id="ARBA00022692"/>
    </source>
</evidence>
<evidence type="ECO:0000256" key="12">
    <source>
        <dbReference type="PIRSR" id="PIRSR037471-1"/>
    </source>
</evidence>
<evidence type="ECO:0000256" key="14">
    <source>
        <dbReference type="SAM" id="SignalP"/>
    </source>
</evidence>
<evidence type="ECO:0000256" key="13">
    <source>
        <dbReference type="SAM" id="Phobius"/>
    </source>
</evidence>
<evidence type="ECO:0000256" key="2">
    <source>
        <dbReference type="ARBA" id="ARBA00022448"/>
    </source>
</evidence>
<reference evidence="17" key="1">
    <citation type="submission" date="2019-03" db="EMBL/GenBank/DDBJ databases">
        <authorList>
            <person name="Mank J."/>
            <person name="Almeida P."/>
        </authorList>
    </citation>
    <scope>NUCLEOTIDE SEQUENCE</scope>
    <source>
        <strain evidence="17">78183</strain>
    </source>
</reference>
<feature type="binding site" description="axial binding residue" evidence="12">
    <location>
        <position position="243"/>
    </location>
    <ligand>
        <name>heme b</name>
        <dbReference type="ChEBI" id="CHEBI:60344"/>
        <label>1</label>
    </ligand>
    <ligandPart>
        <name>Fe</name>
        <dbReference type="ChEBI" id="CHEBI:18248"/>
    </ligandPart>
</feature>
<dbReference type="GO" id="GO:0016020">
    <property type="term" value="C:membrane"/>
    <property type="evidence" value="ECO:0007669"/>
    <property type="project" value="UniProtKB-SubCell"/>
</dbReference>
<dbReference type="AlphaFoldDB" id="A0A6N2NC97"/>
<feature type="chain" id="PRO_5026909689" description="Cytochrome b561 and DOMON domain-containing protein" evidence="14">
    <location>
        <begin position="26"/>
        <end position="394"/>
    </location>
</feature>
<dbReference type="EMBL" id="CAADRP010002040">
    <property type="protein sequence ID" value="VFU59580.1"/>
    <property type="molecule type" value="Genomic_DNA"/>
</dbReference>
<dbReference type="PIRSF" id="PIRSF037471">
    <property type="entry name" value="UCP037471"/>
    <property type="match status" value="1"/>
</dbReference>
<proteinExistence type="predicted"/>
<evidence type="ECO:0000256" key="3">
    <source>
        <dbReference type="ARBA" id="ARBA00022617"/>
    </source>
</evidence>
<dbReference type="PANTHER" id="PTHR23130:SF199">
    <property type="entry name" value="CYTOCHROME B561 AND DOMON DOMAIN-CONTAINING PROTEIN"/>
    <property type="match status" value="1"/>
</dbReference>
<feature type="transmembrane region" description="Helical" evidence="13">
    <location>
        <begin position="344"/>
        <end position="368"/>
    </location>
</feature>
<feature type="transmembrane region" description="Helical" evidence="13">
    <location>
        <begin position="279"/>
        <end position="297"/>
    </location>
</feature>
<keyword evidence="5 12" id="KW-0479">Metal-binding</keyword>
<keyword evidence="7 11" id="KW-0249">Electron transport</keyword>
<organism evidence="17">
    <name type="scientific">Salix viminalis</name>
    <name type="common">Common osier</name>
    <name type="synonym">Basket willow</name>
    <dbReference type="NCBI Taxonomy" id="40686"/>
    <lineage>
        <taxon>Eukaryota</taxon>
        <taxon>Viridiplantae</taxon>
        <taxon>Streptophyta</taxon>
        <taxon>Embryophyta</taxon>
        <taxon>Tracheophyta</taxon>
        <taxon>Spermatophyta</taxon>
        <taxon>Magnoliopsida</taxon>
        <taxon>eudicotyledons</taxon>
        <taxon>Gunneridae</taxon>
        <taxon>Pentapetalae</taxon>
        <taxon>rosids</taxon>
        <taxon>fabids</taxon>
        <taxon>Malpighiales</taxon>
        <taxon>Salicaceae</taxon>
        <taxon>Saliceae</taxon>
        <taxon>Salix</taxon>
    </lineage>
</organism>
<feature type="domain" description="Cytochrome b561" evidence="16">
    <location>
        <begin position="167"/>
        <end position="368"/>
    </location>
</feature>
<evidence type="ECO:0000259" key="15">
    <source>
        <dbReference type="PROSITE" id="PS50836"/>
    </source>
</evidence>
<feature type="binding site" description="axial binding residue" evidence="12">
    <location>
        <position position="313"/>
    </location>
    <ligand>
        <name>heme b</name>
        <dbReference type="ChEBI" id="CHEBI:60344"/>
        <label>1</label>
    </ligand>
    <ligandPart>
        <name>Fe</name>
        <dbReference type="ChEBI" id="CHEBI:18248"/>
    </ligandPart>
</feature>
<keyword evidence="12" id="KW-0408">Iron</keyword>
<dbReference type="PROSITE" id="PS50836">
    <property type="entry name" value="DOMON"/>
    <property type="match status" value="1"/>
</dbReference>
<keyword evidence="3" id="KW-0349">Heme</keyword>
<feature type="signal peptide" evidence="14">
    <location>
        <begin position="1"/>
        <end position="25"/>
    </location>
</feature>
<keyword evidence="2 11" id="KW-0813">Transport</keyword>
<keyword evidence="9 11" id="KW-0472">Membrane</keyword>
<feature type="binding site" description="axial binding residue" evidence="12">
    <location>
        <position position="277"/>
    </location>
    <ligand>
        <name>heme b</name>
        <dbReference type="ChEBI" id="CHEBI:60344"/>
        <label>1</label>
    </ligand>
    <ligandPart>
        <name>Fe</name>
        <dbReference type="ChEBI" id="CHEBI:18248"/>
    </ligandPart>
</feature>
<dbReference type="Pfam" id="PF04526">
    <property type="entry name" value="DUF568"/>
    <property type="match status" value="1"/>
</dbReference>
<keyword evidence="4 13" id="KW-0812">Transmembrane</keyword>
<dbReference type="InterPro" id="IPR045265">
    <property type="entry name" value="AIR12_DOMON"/>
</dbReference>
<feature type="transmembrane region" description="Helical" evidence="13">
    <location>
        <begin position="309"/>
        <end position="329"/>
    </location>
</feature>
<evidence type="ECO:0000256" key="7">
    <source>
        <dbReference type="ARBA" id="ARBA00022982"/>
    </source>
</evidence>
<accession>A0A6N2NC97</accession>
<feature type="transmembrane region" description="Helical" evidence="13">
    <location>
        <begin position="238"/>
        <end position="259"/>
    </location>
</feature>
<evidence type="ECO:0000256" key="9">
    <source>
        <dbReference type="ARBA" id="ARBA00023136"/>
    </source>
</evidence>
<dbReference type="CDD" id="cd09629">
    <property type="entry name" value="DOMON_CIL1_like"/>
    <property type="match status" value="1"/>
</dbReference>
<dbReference type="PANTHER" id="PTHR23130">
    <property type="entry name" value="CYTOCHROME B561 AND DOMON DOMAIN-CONTAINING PROTEIN"/>
    <property type="match status" value="1"/>
</dbReference>
<evidence type="ECO:0000259" key="16">
    <source>
        <dbReference type="PROSITE" id="PS50939"/>
    </source>
</evidence>
<feature type="domain" description="DOMON" evidence="15">
    <location>
        <begin position="48"/>
        <end position="161"/>
    </location>
</feature>
<dbReference type="SMART" id="SM00665">
    <property type="entry name" value="B561"/>
    <property type="match status" value="1"/>
</dbReference>
<dbReference type="Pfam" id="PF03188">
    <property type="entry name" value="Cytochrom_B561"/>
    <property type="match status" value="1"/>
</dbReference>
<evidence type="ECO:0000313" key="17">
    <source>
        <dbReference type="EMBL" id="VFU59580.1"/>
    </source>
</evidence>
<protein>
    <recommendedName>
        <fullName evidence="11">Cytochrome b561 and DOMON domain-containing protein</fullName>
    </recommendedName>
</protein>
<evidence type="ECO:0000256" key="1">
    <source>
        <dbReference type="ARBA" id="ARBA00004141"/>
    </source>
</evidence>
<evidence type="ECO:0000256" key="10">
    <source>
        <dbReference type="ARBA" id="ARBA00053871"/>
    </source>
</evidence>
<dbReference type="GO" id="GO:0046872">
    <property type="term" value="F:metal ion binding"/>
    <property type="evidence" value="ECO:0007669"/>
    <property type="project" value="UniProtKB-KW"/>
</dbReference>
<dbReference type="CDD" id="cd08760">
    <property type="entry name" value="Cyt_b561_FRRS1_like"/>
    <property type="match status" value="1"/>
</dbReference>
<evidence type="ECO:0000256" key="5">
    <source>
        <dbReference type="ARBA" id="ARBA00022723"/>
    </source>
</evidence>
<dbReference type="FunFam" id="1.20.120.1770:FF:000007">
    <property type="entry name" value="Cytochrome b561 and DOMON domain-containing protein"/>
    <property type="match status" value="1"/>
</dbReference>
<dbReference type="Gene3D" id="1.20.120.1770">
    <property type="match status" value="1"/>
</dbReference>
<keyword evidence="6 14" id="KW-0732">Signal</keyword>
<feature type="binding site" description="axial binding residue" evidence="12">
    <location>
        <position position="207"/>
    </location>
    <ligand>
        <name>heme b</name>
        <dbReference type="ChEBI" id="CHEBI:60344"/>
        <label>1</label>
    </ligand>
    <ligandPart>
        <name>Fe</name>
        <dbReference type="ChEBI" id="CHEBI:18248"/>
    </ligandPart>
</feature>